<organism evidence="1">
    <name type="scientific">groundwater metagenome</name>
    <dbReference type="NCBI Taxonomy" id="717931"/>
    <lineage>
        <taxon>unclassified sequences</taxon>
        <taxon>metagenomes</taxon>
        <taxon>ecological metagenomes</taxon>
    </lineage>
</organism>
<dbReference type="AlphaFoldDB" id="A0A098EB56"/>
<name>A0A098EB56_9ZZZZ</name>
<evidence type="ECO:0000313" key="1">
    <source>
        <dbReference type="EMBL" id="CEG12756.1"/>
    </source>
</evidence>
<accession>A0A098EB56</accession>
<sequence length="107" mass="11945">MGTAAKIRNSDNISGKFAVNVSWRTLAGGLYLSGLYLLNPGETHTFEAMYYDSTCDKSEGIYFTIEVIAPTKEIIKNQTMTKTRNVSILSIKQGKLNYISLLYGCKY</sequence>
<proteinExistence type="predicted"/>
<gene>
    <name evidence="1" type="ORF">MSIBF_A2680028</name>
</gene>
<reference evidence="1" key="1">
    <citation type="submission" date="2014-09" db="EMBL/GenBank/DDBJ databases">
        <authorList>
            <person name="Probst J Alexander"/>
        </authorList>
    </citation>
    <scope>NUCLEOTIDE SEQUENCE</scope>
</reference>
<dbReference type="EMBL" id="CCXY01000188">
    <property type="protein sequence ID" value="CEG12756.1"/>
    <property type="molecule type" value="Genomic_DNA"/>
</dbReference>
<protein>
    <submittedName>
        <fullName evidence="1">Uncharacterized protein</fullName>
    </submittedName>
</protein>